<evidence type="ECO:0000313" key="6">
    <source>
        <dbReference type="EMBL" id="BBI99712.1"/>
    </source>
</evidence>
<dbReference type="InterPro" id="IPR009056">
    <property type="entry name" value="Cyt_c-like_dom"/>
</dbReference>
<keyword evidence="1 4" id="KW-0349">Heme</keyword>
<evidence type="ECO:0000256" key="4">
    <source>
        <dbReference type="PROSITE-ProRule" id="PRU00433"/>
    </source>
</evidence>
<dbReference type="GO" id="GO:0046872">
    <property type="term" value="F:metal ion binding"/>
    <property type="evidence" value="ECO:0007669"/>
    <property type="project" value="UniProtKB-KW"/>
</dbReference>
<keyword evidence="3 4" id="KW-0408">Iron</keyword>
<dbReference type="InterPro" id="IPR028082">
    <property type="entry name" value="Peripla_BP_I"/>
</dbReference>
<reference evidence="6 7" key="1">
    <citation type="submission" date="2019-03" db="EMBL/GenBank/DDBJ databases">
        <title>Complete genome sequence of Ferrigenium kumadai strain An22, a microaerophilic iron-oxidizing bacterium isolated from a paddy field soil.</title>
        <authorList>
            <person name="Watanabe T."/>
            <person name="Asakawa S."/>
        </authorList>
    </citation>
    <scope>NUCLEOTIDE SEQUENCE [LARGE SCALE GENOMIC DNA]</scope>
    <source>
        <strain evidence="6 7">An22</strain>
    </source>
</reference>
<sequence>MGGWLLLGIALPLAASAEMNSSLTELEIGRRIYQEGVLPSGAPLHGVRMAGSVVSGTEAACVNCHRRSGMGGVEGDIQVSPINGRFLFAQLGDKALATMDPRVGKRMNQAHAPYNDESLGTAIRRGINNSGREMSAVMPRYTLDEPEMKALTAYLSQLSGQWSPGVTAETIRFATVIAPDVEPERRKVLIDMMRTAFNQKNGSTVTASNPRGRRHMTSAAEFVLGTERKWELDIWELQGPPESWGGQLDELYRQQPVFALVSGVSNSTWQPVHDFCEREKVPCWFPSVDLPPVTQAFYPVYFSRGVALEAGVLARHLTDKGRQRPQRLVQIYRDDTVGRAAASALTQALAGSGIAVEDRVLSEGSSEALRNVMAGIGPKDKVMFWLRPVDMSALGNEPPPAASYFSAVLSGGEQGPFSAAWKRSARLVYPYELPDKRQTNLAYFHQWLEMRKLALVDEPLQSEVFFALNFLTDMVAEMLDNLYRDYLMERAETMISKYEGGKAEEQARARDALRPAARSMAVAQAGMDEKAQSGSRSGTTIYPRLSLGPTQRFASKGGYIVRFASPSSDALVAESGWIVP</sequence>
<dbReference type="PROSITE" id="PS51007">
    <property type="entry name" value="CYTC"/>
    <property type="match status" value="1"/>
</dbReference>
<accession>A0AAN1SZL6</accession>
<dbReference type="GO" id="GO:0020037">
    <property type="term" value="F:heme binding"/>
    <property type="evidence" value="ECO:0007669"/>
    <property type="project" value="InterPro"/>
</dbReference>
<gene>
    <name evidence="6" type="ORF">FGKAn22_14050</name>
</gene>
<name>A0AAN1SZL6_9PROT</name>
<dbReference type="Pfam" id="PF00034">
    <property type="entry name" value="Cytochrom_C"/>
    <property type="match status" value="1"/>
</dbReference>
<dbReference type="Gene3D" id="1.10.760.10">
    <property type="entry name" value="Cytochrome c-like domain"/>
    <property type="match status" value="1"/>
</dbReference>
<evidence type="ECO:0000256" key="1">
    <source>
        <dbReference type="ARBA" id="ARBA00022617"/>
    </source>
</evidence>
<dbReference type="Proteomes" id="UP001319121">
    <property type="component" value="Chromosome"/>
</dbReference>
<dbReference type="KEGG" id="fku:FGKAn22_14050"/>
<dbReference type="Gene3D" id="3.40.50.2300">
    <property type="match status" value="2"/>
</dbReference>
<protein>
    <submittedName>
        <fullName evidence="6">Cytochrome c</fullName>
    </submittedName>
</protein>
<proteinExistence type="predicted"/>
<organism evidence="6 7">
    <name type="scientific">Ferrigenium kumadai</name>
    <dbReference type="NCBI Taxonomy" id="1682490"/>
    <lineage>
        <taxon>Bacteria</taxon>
        <taxon>Pseudomonadati</taxon>
        <taxon>Pseudomonadota</taxon>
        <taxon>Betaproteobacteria</taxon>
        <taxon>Nitrosomonadales</taxon>
        <taxon>Gallionellaceae</taxon>
        <taxon>Ferrigenium</taxon>
    </lineage>
</organism>
<dbReference type="SUPFAM" id="SSF46626">
    <property type="entry name" value="Cytochrome c"/>
    <property type="match status" value="1"/>
</dbReference>
<dbReference type="SUPFAM" id="SSF53822">
    <property type="entry name" value="Periplasmic binding protein-like I"/>
    <property type="match status" value="1"/>
</dbReference>
<evidence type="ECO:0000256" key="2">
    <source>
        <dbReference type="ARBA" id="ARBA00022723"/>
    </source>
</evidence>
<keyword evidence="7" id="KW-1185">Reference proteome</keyword>
<feature type="domain" description="Cytochrome c" evidence="5">
    <location>
        <begin position="24"/>
        <end position="159"/>
    </location>
</feature>
<dbReference type="InterPro" id="IPR036909">
    <property type="entry name" value="Cyt_c-like_dom_sf"/>
</dbReference>
<evidence type="ECO:0000313" key="7">
    <source>
        <dbReference type="Proteomes" id="UP001319121"/>
    </source>
</evidence>
<dbReference type="AlphaFoldDB" id="A0AAN1SZL6"/>
<evidence type="ECO:0000256" key="3">
    <source>
        <dbReference type="ARBA" id="ARBA00023004"/>
    </source>
</evidence>
<dbReference type="GO" id="GO:0009055">
    <property type="term" value="F:electron transfer activity"/>
    <property type="evidence" value="ECO:0007669"/>
    <property type="project" value="InterPro"/>
</dbReference>
<keyword evidence="2 4" id="KW-0479">Metal-binding</keyword>
<evidence type="ECO:0000259" key="5">
    <source>
        <dbReference type="PROSITE" id="PS51007"/>
    </source>
</evidence>
<dbReference type="EMBL" id="AP019536">
    <property type="protein sequence ID" value="BBI99712.1"/>
    <property type="molecule type" value="Genomic_DNA"/>
</dbReference>